<feature type="domain" description="SecA family profile" evidence="6">
    <location>
        <begin position="1800"/>
        <end position="2490"/>
    </location>
</feature>
<sequence length="2627" mass="290725">MRESVSNVRAKLNATLKQKQKSVGTPAENGVYVQRVIEACDDLARQLLEKNLHLAQDEACTKLHEAMQGTVQMAHLEMRLHNASSADLELPPTKLEGAREKLATLEARIVQLDVQRRRWPLDPNELRHVIKKSLEDGISSTDHVQAAQEVLDQIVEMEAKLEKLDGTRPAVDVTELGRVLDEADLFGLPRPSVTLFRSHLNEIKELSEKLAGIMDADVLNPTLLREVLIEGKRSGVSLELQVRANEMDERHIAADHQLRMALVEPGNTDELEAAINEAVRFGVPEEKVAPARTTLMTLTAFHLQLTALLEPEEDTPPLEPKVLAEAVLRARNLKASAALLGKAEEQLAQMRDAIRKSLTEARTARPLDLNTLQRCIDEASEAGIEVHAVESAKEDLKAVQEKTGEVSQLVNAFHSDADVVDTLVVNKLIKEARQMGVAEAVIEEAEAELAKFTESRNELEAAIKVPLDVTRLRYAIDAVQNISIDAELRDVATAALERAMTVLANVTRLAEERPVQKSELDLQLSEARAMLAPEPLKDVEAVRTELREAENALALALSTPIKTPMETNALKTAIERSVAAGVSEPDVSAASRRLDLAVAAIASLQAAIAAETCDSEALLAAFEEAKAAQIYGELVEQCAAKLAATREGKSAELTAEYMRPELNYTSLKTKIAEANAAKIDPKIVAQAQACLDEATAADAALQAQQAAWEVELRAEPTEPVVAPDGMLLTHRDHRRVLLQSLGQALEHAAKARVPKVRMATAEKALLAVSEAREKMEQALARHAGRAELAELAEAAKAVGVPLSDLAVAGSMLKRMDAATERLKSLLLKKGLNFTELSEAIDEATAAGVDHVLIDEAYRKKNELRGDALLQVHKSLMRDPIDVKAVSEAVAHAKASGAREDASELEEATKLVSQVAACEATILQLSRKKRPVDVEAIGRAVDEARALHMARGPGSLVEEAMVILSQVKTAFDTLRGATNIYMSQISVESARNLAKAVKAQRAVGIKYSDLNDLEELVWLDLLDSDLNPSSKKRPSEIDVEEGRQLILLYGEVFNLRIDVLYSEMSEATAAEQSAMKDSGLDSAITNFDILSSEKVELLLEAVKQAKRRTLDPDERAILPPPLPLPRGDSFILTGTLDAAREPKKMGSGKAAVFVPMHSKTTSYATGPSIADGGSLRELKPSFADSGSSTELVRSLVPAHWKQERPGPPLFLRMELLPMVMLLTEAANTQRTVTHKKKLLQTLKRVVINVKGSLLAMCDALIERFKALETISDDQSEVLCTYVDTFGRCIADLSEVAASLSPELRDEFIRVQEGRLRHAINEVFKKNSVVTDPELMAEHRKLLLLEGTVAHLAHSWRAFFAWSLQMFRNIYEQCRDNPKPMTTFFETELAPLLLQEASKGIAPNFGALDTLMRKVGSHAVGVFENARLYMRLSEYVDKCEPSMLLPPTMAKSPSVELERLFGRTAFEFKSAHAEWWKLWQTARPGAGLSSERSSIITELLLLCWMHLGISTLEKTEAVDWQNAYLMHVTNAQCMFNTYAEFVSGALELSSEIQAEIKVGATDISMLFKVHPSHFDDAMKAYIGFYKKRRLLRSKFSEKGPTYRDICRELNNTVLSKLTFFVVSSSQPLNDRIHADADPDVVHIDAVRVGRDLLSSYYALEFQPTTVGEHGVDDPANQLAEWQAVAQMIDMAYHITCNDRPVDGCASWLPRINALSMTISIFAHFSHEKAKKLAGGINPDMPKHFERLVKLVESVLKPAYKTESDFKKQLSRLSVHVEFNMSMPSIPVEDALQLYKDNMLRHRAMLFEPYDDAQNISLHTAYRLYDAEFQALEKMYLIGGPHVVEMVGGIFEYAKDKCFGGDVSKDWGSDDFRAKLPVLLAKIAFVFSLMRSNLISGDMVEEVGEMGAVRPHCIQILGILGLLGRTVVTGTRGLFARSSSSGLRNHIAEVLTGQGKSWVLMLLAVCFATTGKDVVIVCHNADLVKRDRDDAVAFLELLKRVAEPPPPPDDKADKGRGKMPAVKKYSLGDVRYQTYREMCWSMLESTAKTANKTVGPLGIEELIADAIANPKAAEEEAYEKMDSYQLGMESKTVLLIDEVDVLFGELYGTSINPVSLVASKACGELQSKMWDAKAPLDELATKAVLEGLEGGDADKELQNSQMFAGHLEKMADGLRSVMADKSVPPDCAFCIGTDKDGPEKKGFVLYKHVEHGIEIFDKSIILGYQNAFQYIRLCQEGFGEKGRWGEGKYGYLNVPLGKLSYAELPKKFSAIFGVTGSLGVLPPKQLSILKEFYGVSQFSYFPSFWGKRQLAWSENELTKDTTANHFQVAQGWPEAFEQAIAQIKEVVRLERAVLVFVRDSEMLNKFYDHAKASFGKIHKLDSTEGERKDKETIIYRSAGEPKAITFATATYGRGEDFKYRPSVLEKGGGHAIQLFLSVNKADEVQIRGRVARKNEPGSYALILNWADVRERVNPTKADELQRSAASMSASQLYKRIDELRNAACSEGFAQQCTKAESFRDAHNQTFELLENTRKYYLRKLPRHKLLSMLHEVADKHCGSGSVDLAFLMDCTGSMGSWIEVAKTQLFKIVENTKAKLGVKMRVAYVGYRDFDCSDKDRYDFKDFVEEKDMA</sequence>
<dbReference type="InterPro" id="IPR001650">
    <property type="entry name" value="Helicase_C-like"/>
</dbReference>
<evidence type="ECO:0000256" key="2">
    <source>
        <dbReference type="ARBA" id="ARBA00022927"/>
    </source>
</evidence>
<proteinExistence type="predicted"/>
<dbReference type="InterPro" id="IPR036465">
    <property type="entry name" value="vWFA_dom_sf"/>
</dbReference>
<feature type="domain" description="Helicase C-terminal" evidence="5">
    <location>
        <begin position="2339"/>
        <end position="2497"/>
    </location>
</feature>
<keyword evidence="3" id="KW-0811">Translocation</keyword>
<dbReference type="GO" id="GO:0006605">
    <property type="term" value="P:protein targeting"/>
    <property type="evidence" value="ECO:0007669"/>
    <property type="project" value="InterPro"/>
</dbReference>
<evidence type="ECO:0000259" key="6">
    <source>
        <dbReference type="PROSITE" id="PS51196"/>
    </source>
</evidence>
<dbReference type="Proteomes" id="UP000037460">
    <property type="component" value="Unassembled WGS sequence"/>
</dbReference>
<dbReference type="Pfam" id="PF07517">
    <property type="entry name" value="SecA_DEAD"/>
    <property type="match status" value="1"/>
</dbReference>
<keyword evidence="7" id="KW-0067">ATP-binding</keyword>
<feature type="coiled-coil region" evidence="4">
    <location>
        <begin position="428"/>
        <end position="462"/>
    </location>
</feature>
<organism evidence="7 8">
    <name type="scientific">Chrysochromulina tobinii</name>
    <dbReference type="NCBI Taxonomy" id="1460289"/>
    <lineage>
        <taxon>Eukaryota</taxon>
        <taxon>Haptista</taxon>
        <taxon>Haptophyta</taxon>
        <taxon>Prymnesiophyceae</taxon>
        <taxon>Prymnesiales</taxon>
        <taxon>Chrysochromulinaceae</taxon>
        <taxon>Chrysochromulina</taxon>
    </lineage>
</organism>
<dbReference type="PROSITE" id="PS51194">
    <property type="entry name" value="HELICASE_CTER"/>
    <property type="match status" value="1"/>
</dbReference>
<dbReference type="PANTHER" id="PTHR30612:SF0">
    <property type="entry name" value="CHLOROPLAST PROTEIN-TRANSPORTING ATPASE"/>
    <property type="match status" value="1"/>
</dbReference>
<dbReference type="InterPro" id="IPR011115">
    <property type="entry name" value="SecA_DEAD"/>
</dbReference>
<feature type="coiled-coil region" evidence="4">
    <location>
        <begin position="333"/>
        <end position="360"/>
    </location>
</feature>
<keyword evidence="1" id="KW-0963">Cytoplasm</keyword>
<dbReference type="PROSITE" id="PS51196">
    <property type="entry name" value="SECA_MOTOR_DEAD"/>
    <property type="match status" value="1"/>
</dbReference>
<keyword evidence="7" id="KW-0547">Nucleotide-binding</keyword>
<keyword evidence="2" id="KW-0653">Protein transport</keyword>
<evidence type="ECO:0000313" key="8">
    <source>
        <dbReference type="Proteomes" id="UP000037460"/>
    </source>
</evidence>
<keyword evidence="4" id="KW-0175">Coiled coil</keyword>
<dbReference type="EMBL" id="JWZX01002225">
    <property type="protein sequence ID" value="KOO30446.1"/>
    <property type="molecule type" value="Genomic_DNA"/>
</dbReference>
<protein>
    <submittedName>
        <fullName evidence="7">Helicase conserved c-terminal domain containing protein</fullName>
    </submittedName>
</protein>
<evidence type="ECO:0000259" key="5">
    <source>
        <dbReference type="PROSITE" id="PS51194"/>
    </source>
</evidence>
<feature type="non-terminal residue" evidence="7">
    <location>
        <position position="2627"/>
    </location>
</feature>
<dbReference type="GO" id="GO:0006886">
    <property type="term" value="P:intracellular protein transport"/>
    <property type="evidence" value="ECO:0007669"/>
    <property type="project" value="InterPro"/>
</dbReference>
<dbReference type="InterPro" id="IPR014018">
    <property type="entry name" value="SecA_motor_DEAD"/>
</dbReference>
<accession>A0A0M0JUW8</accession>
<evidence type="ECO:0000256" key="1">
    <source>
        <dbReference type="ARBA" id="ARBA00022490"/>
    </source>
</evidence>
<name>A0A0M0JUW8_9EUKA</name>
<keyword evidence="7" id="KW-0378">Hydrolase</keyword>
<dbReference type="SUPFAM" id="SSF53300">
    <property type="entry name" value="vWA-like"/>
    <property type="match status" value="1"/>
</dbReference>
<dbReference type="Gene3D" id="3.40.50.410">
    <property type="entry name" value="von Willebrand factor, type A domain"/>
    <property type="match status" value="1"/>
</dbReference>
<dbReference type="SUPFAM" id="SSF52540">
    <property type="entry name" value="P-loop containing nucleoside triphosphate hydrolases"/>
    <property type="match status" value="2"/>
</dbReference>
<keyword evidence="8" id="KW-1185">Reference proteome</keyword>
<evidence type="ECO:0000256" key="4">
    <source>
        <dbReference type="SAM" id="Coils"/>
    </source>
</evidence>
<keyword evidence="2" id="KW-0813">Transport</keyword>
<dbReference type="GO" id="GO:0016020">
    <property type="term" value="C:membrane"/>
    <property type="evidence" value="ECO:0007669"/>
    <property type="project" value="InterPro"/>
</dbReference>
<dbReference type="PANTHER" id="PTHR30612">
    <property type="entry name" value="SECA INNER MEMBRANE COMPONENT OF SEC PROTEIN SECRETION SYSTEM"/>
    <property type="match status" value="1"/>
</dbReference>
<dbReference type="GO" id="GO:0005524">
    <property type="term" value="F:ATP binding"/>
    <property type="evidence" value="ECO:0007669"/>
    <property type="project" value="InterPro"/>
</dbReference>
<evidence type="ECO:0000256" key="3">
    <source>
        <dbReference type="ARBA" id="ARBA00023010"/>
    </source>
</evidence>
<dbReference type="OrthoDB" id="7614088at2759"/>
<dbReference type="Gene3D" id="3.40.50.300">
    <property type="entry name" value="P-loop containing nucleotide triphosphate hydrolases"/>
    <property type="match status" value="2"/>
</dbReference>
<dbReference type="InterPro" id="IPR027417">
    <property type="entry name" value="P-loop_NTPase"/>
</dbReference>
<reference evidence="8" key="1">
    <citation type="journal article" date="2015" name="PLoS Genet.">
        <title>Genome Sequence and Transcriptome Analyses of Chrysochromulina tobin: Metabolic Tools for Enhanced Algal Fitness in the Prominent Order Prymnesiales (Haptophyceae).</title>
        <authorList>
            <person name="Hovde B.T."/>
            <person name="Deodato C.R."/>
            <person name="Hunsperger H.M."/>
            <person name="Ryken S.A."/>
            <person name="Yost W."/>
            <person name="Jha R.K."/>
            <person name="Patterson J."/>
            <person name="Monnat R.J. Jr."/>
            <person name="Barlow S.B."/>
            <person name="Starkenburg S.R."/>
            <person name="Cattolico R.A."/>
        </authorList>
    </citation>
    <scope>NUCLEOTIDE SEQUENCE</scope>
    <source>
        <strain evidence="8">CCMP291</strain>
    </source>
</reference>
<dbReference type="GO" id="GO:0004386">
    <property type="term" value="F:helicase activity"/>
    <property type="evidence" value="ECO:0007669"/>
    <property type="project" value="UniProtKB-KW"/>
</dbReference>
<gene>
    <name evidence="7" type="ORF">Ctob_015524</name>
</gene>
<keyword evidence="7" id="KW-0347">Helicase</keyword>
<comment type="caution">
    <text evidence="7">The sequence shown here is derived from an EMBL/GenBank/DDBJ whole genome shotgun (WGS) entry which is preliminary data.</text>
</comment>
<dbReference type="InterPro" id="IPR000185">
    <property type="entry name" value="SecA"/>
</dbReference>
<dbReference type="GO" id="GO:0017038">
    <property type="term" value="P:protein import"/>
    <property type="evidence" value="ECO:0007669"/>
    <property type="project" value="InterPro"/>
</dbReference>
<evidence type="ECO:0000313" key="7">
    <source>
        <dbReference type="EMBL" id="KOO30446.1"/>
    </source>
</evidence>